<evidence type="ECO:0000256" key="2">
    <source>
        <dbReference type="ARBA" id="ARBA00022485"/>
    </source>
</evidence>
<dbReference type="SUPFAM" id="SSF52518">
    <property type="entry name" value="Thiamin diphosphate-binding fold (THDP-binding)"/>
    <property type="match status" value="2"/>
</dbReference>
<dbReference type="PROSITE" id="PS51379">
    <property type="entry name" value="4FE4S_FER_2"/>
    <property type="match status" value="2"/>
</dbReference>
<evidence type="ECO:0000256" key="6">
    <source>
        <dbReference type="ARBA" id="ARBA00023004"/>
    </source>
</evidence>
<dbReference type="InterPro" id="IPR029061">
    <property type="entry name" value="THDP-binding"/>
</dbReference>
<dbReference type="InterPro" id="IPR002869">
    <property type="entry name" value="Pyrv_flavodox_OxRed_cen"/>
</dbReference>
<dbReference type="InterPro" id="IPR009014">
    <property type="entry name" value="Transketo_C/PFOR_II"/>
</dbReference>
<evidence type="ECO:0000259" key="12">
    <source>
        <dbReference type="PROSITE" id="PS51379"/>
    </source>
</evidence>
<dbReference type="GO" id="GO:0051539">
    <property type="term" value="F:4 iron, 4 sulfur cluster binding"/>
    <property type="evidence" value="ECO:0007669"/>
    <property type="project" value="UniProtKB-KW"/>
</dbReference>
<dbReference type="EC" id="1.2.1.51" evidence="10"/>
<evidence type="ECO:0000256" key="9">
    <source>
        <dbReference type="ARBA" id="ARBA00061065"/>
    </source>
</evidence>
<dbReference type="Proteomes" id="UP000001542">
    <property type="component" value="Unassembled WGS sequence"/>
</dbReference>
<dbReference type="PROSITE" id="PS00198">
    <property type="entry name" value="4FE4S_FER_1"/>
    <property type="match status" value="1"/>
</dbReference>
<dbReference type="InterPro" id="IPR011766">
    <property type="entry name" value="TPP_enzyme_TPP-bd"/>
</dbReference>
<dbReference type="FunFam" id="3.40.50.970:FF:000041">
    <property type="entry name" value="Pyruvate:ferredoxin (Flavodoxin) oxidoreductase"/>
    <property type="match status" value="1"/>
</dbReference>
<evidence type="ECO:0000256" key="8">
    <source>
        <dbReference type="ARBA" id="ARBA00053024"/>
    </source>
</evidence>
<dbReference type="SUPFAM" id="SSF54862">
    <property type="entry name" value="4Fe-4S ferredoxins"/>
    <property type="match status" value="1"/>
</dbReference>
<evidence type="ECO:0000256" key="4">
    <source>
        <dbReference type="ARBA" id="ARBA00022982"/>
    </source>
</evidence>
<dbReference type="InterPro" id="IPR050722">
    <property type="entry name" value="Pyruvate:ferred/Flavod_OxRd"/>
</dbReference>
<dbReference type="FunFam" id="3.30.70.20:FF:000022">
    <property type="entry name" value="Pyruvate:ferredoxin (Flavodoxin) oxidoreductase"/>
    <property type="match status" value="1"/>
</dbReference>
<keyword evidence="4" id="KW-0249">Electron transport</keyword>
<evidence type="ECO:0000256" key="1">
    <source>
        <dbReference type="ARBA" id="ARBA00022448"/>
    </source>
</evidence>
<dbReference type="InterPro" id="IPR011895">
    <property type="entry name" value="Pyrv_flavodox_OxRed"/>
</dbReference>
<dbReference type="InterPro" id="IPR033412">
    <property type="entry name" value="PFOR_II"/>
</dbReference>
<evidence type="ECO:0000256" key="5">
    <source>
        <dbReference type="ARBA" id="ARBA00023002"/>
    </source>
</evidence>
<accession>A2F2U9</accession>
<dbReference type="GO" id="GO:0022900">
    <property type="term" value="P:electron transport chain"/>
    <property type="evidence" value="ECO:0007669"/>
    <property type="project" value="InterPro"/>
</dbReference>
<dbReference type="EMBL" id="DS113590">
    <property type="protein sequence ID" value="EAY00742.1"/>
    <property type="molecule type" value="Genomic_DNA"/>
</dbReference>
<dbReference type="Pfam" id="PF13187">
    <property type="entry name" value="Fer4_9"/>
    <property type="match status" value="1"/>
</dbReference>
<dbReference type="VEuPathDB" id="TrichDB:TVAG_096520"/>
<dbReference type="FunFam" id="3.40.50.920:FF:000007">
    <property type="entry name" value="Pyruvate:ferredoxin (Flavodoxin) oxidoreductase"/>
    <property type="match status" value="1"/>
</dbReference>
<dbReference type="STRING" id="5722.A2F2U9"/>
<dbReference type="PANTHER" id="PTHR32154:SF0">
    <property type="entry name" value="PYRUVATE-FLAVODOXIN OXIDOREDUCTASE-RELATED"/>
    <property type="match status" value="1"/>
</dbReference>
<dbReference type="OMA" id="IEFPGSC"/>
<reference evidence="13" key="1">
    <citation type="submission" date="2006-10" db="EMBL/GenBank/DDBJ databases">
        <authorList>
            <person name="Amadeo P."/>
            <person name="Zhao Q."/>
            <person name="Wortman J."/>
            <person name="Fraser-Liggett C."/>
            <person name="Carlton J."/>
        </authorList>
    </citation>
    <scope>NUCLEOTIDE SEQUENCE</scope>
    <source>
        <strain evidence="13">G3</strain>
    </source>
</reference>
<keyword evidence="13" id="KW-0670">Pyruvate</keyword>
<dbReference type="InterPro" id="IPR019752">
    <property type="entry name" value="Pyrv/ketoisovalerate_OxRed_cat"/>
</dbReference>
<dbReference type="OrthoDB" id="1856718at2759"/>
<dbReference type="Gene3D" id="3.40.50.970">
    <property type="match status" value="2"/>
</dbReference>
<evidence type="ECO:0000313" key="14">
    <source>
        <dbReference type="Proteomes" id="UP000001542"/>
    </source>
</evidence>
<dbReference type="FunCoup" id="A2F2U9">
    <property type="interactions" value="225"/>
</dbReference>
<comment type="catalytic activity">
    <reaction evidence="8">
        <text>pyruvate + NADP(+) + CoA = acetyl-CoA + CO2 + NADPH</text>
        <dbReference type="Rhea" id="RHEA:17425"/>
        <dbReference type="ChEBI" id="CHEBI:15361"/>
        <dbReference type="ChEBI" id="CHEBI:16526"/>
        <dbReference type="ChEBI" id="CHEBI:57287"/>
        <dbReference type="ChEBI" id="CHEBI:57288"/>
        <dbReference type="ChEBI" id="CHEBI:57783"/>
        <dbReference type="ChEBI" id="CHEBI:58349"/>
        <dbReference type="EC" id="1.2.1.51"/>
    </reaction>
</comment>
<dbReference type="KEGG" id="tva:4758562"/>
<dbReference type="GO" id="GO:0030976">
    <property type="term" value="F:thiamine pyrophosphate binding"/>
    <property type="evidence" value="ECO:0007669"/>
    <property type="project" value="InterPro"/>
</dbReference>
<name>A2F2U9_TRIV3</name>
<keyword evidence="3" id="KW-0479">Metal-binding</keyword>
<dbReference type="FunFam" id="3.40.50.970:FF:000012">
    <property type="entry name" value="Pyruvate:ferredoxin (Flavodoxin) oxidoreductase"/>
    <property type="match status" value="1"/>
</dbReference>
<dbReference type="GO" id="GO:0005506">
    <property type="term" value="F:iron ion binding"/>
    <property type="evidence" value="ECO:0007669"/>
    <property type="project" value="InterPro"/>
</dbReference>
<dbReference type="Pfam" id="PF01855">
    <property type="entry name" value="POR_N"/>
    <property type="match status" value="1"/>
</dbReference>
<dbReference type="VEuPathDB" id="TrichDB:TVAGG3_0342680"/>
<dbReference type="GO" id="GO:0006979">
    <property type="term" value="P:response to oxidative stress"/>
    <property type="evidence" value="ECO:0000318"/>
    <property type="project" value="GO_Central"/>
</dbReference>
<evidence type="ECO:0000256" key="3">
    <source>
        <dbReference type="ARBA" id="ARBA00022723"/>
    </source>
</evidence>
<keyword evidence="5" id="KW-0560">Oxidoreductase</keyword>
<dbReference type="Pfam" id="PF02775">
    <property type="entry name" value="TPP_enzyme_C"/>
    <property type="match status" value="1"/>
</dbReference>
<organism evidence="13 14">
    <name type="scientific">Trichomonas vaginalis (strain ATCC PRA-98 / G3)</name>
    <dbReference type="NCBI Taxonomy" id="412133"/>
    <lineage>
        <taxon>Eukaryota</taxon>
        <taxon>Metamonada</taxon>
        <taxon>Parabasalia</taxon>
        <taxon>Trichomonadida</taxon>
        <taxon>Trichomonadidae</taxon>
        <taxon>Trichomonas</taxon>
    </lineage>
</organism>
<dbReference type="SMR" id="A2F2U9"/>
<feature type="domain" description="4Fe-4S ferredoxin-type" evidence="12">
    <location>
        <begin position="759"/>
        <end position="788"/>
    </location>
</feature>
<dbReference type="Gene3D" id="3.40.920.10">
    <property type="entry name" value="Pyruvate-ferredoxin oxidoreductase, PFOR, domain III"/>
    <property type="match status" value="1"/>
</dbReference>
<dbReference type="AlphaFoldDB" id="A2F2U9"/>
<dbReference type="GO" id="GO:0050243">
    <property type="term" value="F:pyruvate dehydrogenase (NADP+) activity"/>
    <property type="evidence" value="ECO:0007669"/>
    <property type="project" value="UniProtKB-EC"/>
</dbReference>
<dbReference type="Gene3D" id="3.40.50.920">
    <property type="match status" value="1"/>
</dbReference>
<evidence type="ECO:0000313" key="13">
    <source>
        <dbReference type="EMBL" id="EAY00742.1"/>
    </source>
</evidence>
<dbReference type="Pfam" id="PF17147">
    <property type="entry name" value="PFOR_II"/>
    <property type="match status" value="1"/>
</dbReference>
<comment type="similarity">
    <text evidence="9">In the N-terminal section; belongs to the pyruvate:ferredoxin/flavodoxin oxidoreductase family.</text>
</comment>
<feature type="domain" description="4Fe-4S ferredoxin-type" evidence="12">
    <location>
        <begin position="700"/>
        <end position="729"/>
    </location>
</feature>
<dbReference type="RefSeq" id="XP_001313671.1">
    <property type="nucleotide sequence ID" value="XM_001313670.1"/>
</dbReference>
<proteinExistence type="inferred from homology"/>
<keyword evidence="6" id="KW-0408">Iron</keyword>
<keyword evidence="1" id="KW-0813">Transport</keyword>
<dbReference type="SUPFAM" id="SSF52922">
    <property type="entry name" value="TK C-terminal domain-like"/>
    <property type="match status" value="1"/>
</dbReference>
<evidence type="ECO:0000256" key="11">
    <source>
        <dbReference type="ARBA" id="ARBA00076877"/>
    </source>
</evidence>
<dbReference type="InterPro" id="IPR017900">
    <property type="entry name" value="4Fe4S_Fe_S_CS"/>
</dbReference>
<gene>
    <name evidence="13" type="ORF">TVAG_096520</name>
</gene>
<evidence type="ECO:0000256" key="10">
    <source>
        <dbReference type="ARBA" id="ARBA00067011"/>
    </source>
</evidence>
<dbReference type="PANTHER" id="PTHR32154">
    <property type="entry name" value="PYRUVATE-FLAVODOXIN OXIDOREDUCTASE-RELATED"/>
    <property type="match status" value="1"/>
</dbReference>
<dbReference type="CDD" id="cd07034">
    <property type="entry name" value="TPP_PYR_PFOR_IOR-alpha_like"/>
    <property type="match status" value="1"/>
</dbReference>
<dbReference type="InterPro" id="IPR017896">
    <property type="entry name" value="4Fe4S_Fe-S-bd"/>
</dbReference>
<protein>
    <recommendedName>
        <fullName evidence="10">pyruvate dehydrogenase (NADP(+))</fullName>
        <ecNumber evidence="10">1.2.1.51</ecNumber>
    </recommendedName>
    <alternativeName>
        <fullName evidence="11">Pyruvate:NADP(+) oxidoreductase</fullName>
    </alternativeName>
</protein>
<dbReference type="SUPFAM" id="SSF53323">
    <property type="entry name" value="Pyruvate-ferredoxin oxidoreductase, PFOR, domain III"/>
    <property type="match status" value="1"/>
</dbReference>
<dbReference type="InParanoid" id="A2F2U9"/>
<dbReference type="Pfam" id="PF01558">
    <property type="entry name" value="POR"/>
    <property type="match status" value="1"/>
</dbReference>
<keyword evidence="7" id="KW-0411">Iron-sulfur</keyword>
<evidence type="ECO:0000256" key="7">
    <source>
        <dbReference type="ARBA" id="ARBA00023014"/>
    </source>
</evidence>
<dbReference type="Gene3D" id="3.30.70.20">
    <property type="match status" value="1"/>
</dbReference>
<sequence length="1213" mass="134985">MTLNQTTRFASKLVPMDGNAAAAHVAYNMSEASFLYPITPSTPMGDQYDKWSCAGKKNIWDRVPIVRVLQSEAGAAGALHGAASVGTFTCTFTASQGLLLMIPNMLKTAGELWPTVFHVAARAVSTQALSIQGDHADVMCVKNTGFAMLCSSTIQEVMDLAAVSHMSTVDSEIPFVHFFEGFKLSHQIDSIEPITKEQMKQLMPFDKLNEIRRRALNPQHPIILGHSQGPDAYFQTVELANPYYDAIPKIVQNNFNKLAKLTGRQYKLFDYYGHPEATDVIVCMGAAAPVIKETIDFMAGDKVGLVIPHLFRPWSMEDFIRALPPTVKRISVLDRSKDPAAEAEPLFLDVAFTCKQLNHPAKVTGGRYGLASREFTPLHAKAVFDNMRKEKPIERFTVGITDDVTHLSLTPGKLPGFGPAKRSIQAIFWGLGGDGTIGANKAAIKAAIDVMGMHAQGNFSYSADKSNSLTRSYLRFDSKPITAQYTILEAQFVGCTLPAYVTKYPMADKLAPNGSFFLNCPWDTVELLEKNLPAKFRRQLAKKNARLFVCDATAVAEKCGMHGKISTIVQACFYQLSGLLGEDWLKVTDKWIEKEFSRLGEKVVNNNKLSAREGVKALKEIKIPASWAEAVDAPGAFKDHNFISFLEEKTHEKPKVVSDVIEPCVATAGAGLPVSAFQPCLGGVSPLGTCSWLKKGLSPRMPLWDEKKCIQCNMCGATCPHSVIRPYLLDQQEVKNIPKELKDLSLLDAKGADVKGFKYRIEVSPYDCVGCELCVNHCPAGALSMTEIRSEKGMKRATHHNDMFIWLNDKCKNHGDVIKNKFNIRGSQFQKPMIEFPGSCEGCSETMITKIITQLFGKRMVIANTSGCSSVWGGAFPRIPFITDENGRGPAWARSLFEDNAEFGYGQAVGMELRRCHLKDDVDDFLKDQKKCAKVSKELVDLLKKWSDKWLDGDKSLRLEQPILKAIKENMNDDLKRIVENNDLWVKPSNWILGGDGWAYDIGFGGLDHIMASGKNFNVLVFDNEVYSNTGGQQSKATNIGAVAQFAANGKDTPKKDLAWMMMNYGNCYVAQCAFGNQKEMNHFIKCLKEAEDFNGPSLIVCYCNCILHHIRGALGAGGKGGITAQRLAVDSGYWPLFSYDPRREKEGKNPIEMFSRTPDEKKLDEFLDMQVRYNQLKRQHPEEFTKMRSELHKQVVRRYQKYVNLARVFETK</sequence>
<dbReference type="NCBIfam" id="TIGR02176">
    <property type="entry name" value="pyruv_ox_red"/>
    <property type="match status" value="1"/>
</dbReference>
<dbReference type="InterPro" id="IPR002880">
    <property type="entry name" value="Pyrv_Fd/Flavodoxin_OxRdtase_N"/>
</dbReference>
<keyword evidence="2" id="KW-0004">4Fe-4S</keyword>
<keyword evidence="14" id="KW-1185">Reference proteome</keyword>
<dbReference type="eggNOG" id="KOG0560">
    <property type="taxonomic scope" value="Eukaryota"/>
</dbReference>
<reference evidence="13" key="2">
    <citation type="journal article" date="2007" name="Science">
        <title>Draft genome sequence of the sexually transmitted pathogen Trichomonas vaginalis.</title>
        <authorList>
            <person name="Carlton J.M."/>
            <person name="Hirt R.P."/>
            <person name="Silva J.C."/>
            <person name="Delcher A.L."/>
            <person name="Schatz M."/>
            <person name="Zhao Q."/>
            <person name="Wortman J.R."/>
            <person name="Bidwell S.L."/>
            <person name="Alsmark U.C.M."/>
            <person name="Besteiro S."/>
            <person name="Sicheritz-Ponten T."/>
            <person name="Noel C.J."/>
            <person name="Dacks J.B."/>
            <person name="Foster P.G."/>
            <person name="Simillion C."/>
            <person name="Van de Peer Y."/>
            <person name="Miranda-Saavedra D."/>
            <person name="Barton G.J."/>
            <person name="Westrop G.D."/>
            <person name="Mueller S."/>
            <person name="Dessi D."/>
            <person name="Fiori P.L."/>
            <person name="Ren Q."/>
            <person name="Paulsen I."/>
            <person name="Zhang H."/>
            <person name="Bastida-Corcuera F.D."/>
            <person name="Simoes-Barbosa A."/>
            <person name="Brown M.T."/>
            <person name="Hayes R.D."/>
            <person name="Mukherjee M."/>
            <person name="Okumura C.Y."/>
            <person name="Schneider R."/>
            <person name="Smith A.J."/>
            <person name="Vanacova S."/>
            <person name="Villalvazo M."/>
            <person name="Haas B.J."/>
            <person name="Pertea M."/>
            <person name="Feldblyum T.V."/>
            <person name="Utterback T.R."/>
            <person name="Shu C.L."/>
            <person name="Osoegawa K."/>
            <person name="de Jong P.J."/>
            <person name="Hrdy I."/>
            <person name="Horvathova L."/>
            <person name="Zubacova Z."/>
            <person name="Dolezal P."/>
            <person name="Malik S.B."/>
            <person name="Logsdon J.M. Jr."/>
            <person name="Henze K."/>
            <person name="Gupta A."/>
            <person name="Wang C.C."/>
            <person name="Dunne R.L."/>
            <person name="Upcroft J.A."/>
            <person name="Upcroft P."/>
            <person name="White O."/>
            <person name="Salzberg S.L."/>
            <person name="Tang P."/>
            <person name="Chiu C.-H."/>
            <person name="Lee Y.-S."/>
            <person name="Embley T.M."/>
            <person name="Coombs G.H."/>
            <person name="Mottram J.C."/>
            <person name="Tachezy J."/>
            <person name="Fraser-Liggett C.M."/>
            <person name="Johnson P.J."/>
        </authorList>
    </citation>
    <scope>NUCLEOTIDE SEQUENCE [LARGE SCALE GENOMIC DNA]</scope>
    <source>
        <strain evidence="13">G3</strain>
    </source>
</reference>